<dbReference type="STRING" id="1280952.HJA_10805"/>
<feature type="transmembrane region" description="Helical" evidence="6">
    <location>
        <begin position="47"/>
        <end position="70"/>
    </location>
</feature>
<protein>
    <submittedName>
        <fullName evidence="7">TerC family membrane protein</fullName>
    </submittedName>
</protein>
<evidence type="ECO:0000256" key="1">
    <source>
        <dbReference type="ARBA" id="ARBA00004141"/>
    </source>
</evidence>
<keyword evidence="5 6" id="KW-0472">Membrane</keyword>
<dbReference type="InterPro" id="IPR005496">
    <property type="entry name" value="Integral_membrane_TerC"/>
</dbReference>
<sequence>MTELLASPAFWGSLATLTFLEIVLGIDNLLFVSIATGKLKGDQKQTATRIGVWGAMVLRIAMLGLIFWILQLDKSPLFHLPHALAVFVANGSTEVMHHVEEVTLKDLILFGGGLFLLWKGTQEIHSAVEGTGHEETTAQSGFASVVIQLFVINIVFSLDSVITAIGMTDLLPVMIGAVILSTFVMAVAATPLANFIADHPTTKMLALAFILLVGVALVADGLGFHIPRGYLYFAIAFSLAVELLNIQARKKAPKAGGH</sequence>
<feature type="transmembrane region" description="Helical" evidence="6">
    <location>
        <begin position="142"/>
        <end position="167"/>
    </location>
</feature>
<evidence type="ECO:0000256" key="3">
    <source>
        <dbReference type="ARBA" id="ARBA00022692"/>
    </source>
</evidence>
<organism evidence="7 8">
    <name type="scientific">Hyphomonas jannaschiana VP2</name>
    <dbReference type="NCBI Taxonomy" id="1280952"/>
    <lineage>
        <taxon>Bacteria</taxon>
        <taxon>Pseudomonadati</taxon>
        <taxon>Pseudomonadota</taxon>
        <taxon>Alphaproteobacteria</taxon>
        <taxon>Hyphomonadales</taxon>
        <taxon>Hyphomonadaceae</taxon>
        <taxon>Hyphomonas</taxon>
    </lineage>
</organism>
<dbReference type="Proteomes" id="UP000024816">
    <property type="component" value="Unassembled WGS sequence"/>
</dbReference>
<evidence type="ECO:0000256" key="4">
    <source>
        <dbReference type="ARBA" id="ARBA00022989"/>
    </source>
</evidence>
<dbReference type="RefSeq" id="WP_035582040.1">
    <property type="nucleotide sequence ID" value="NZ_ARYJ01000006.1"/>
</dbReference>
<accession>A0A059FC03</accession>
<keyword evidence="4 6" id="KW-1133">Transmembrane helix</keyword>
<dbReference type="GO" id="GO:0016020">
    <property type="term" value="C:membrane"/>
    <property type="evidence" value="ECO:0007669"/>
    <property type="project" value="UniProtKB-SubCell"/>
</dbReference>
<evidence type="ECO:0000256" key="2">
    <source>
        <dbReference type="ARBA" id="ARBA00007511"/>
    </source>
</evidence>
<dbReference type="EMBL" id="ARYJ01000006">
    <property type="protein sequence ID" value="KCZ88066.1"/>
    <property type="molecule type" value="Genomic_DNA"/>
</dbReference>
<feature type="transmembrane region" description="Helical" evidence="6">
    <location>
        <begin position="204"/>
        <end position="224"/>
    </location>
</feature>
<comment type="caution">
    <text evidence="7">The sequence shown here is derived from an EMBL/GenBank/DDBJ whole genome shotgun (WGS) entry which is preliminary data.</text>
</comment>
<evidence type="ECO:0000256" key="6">
    <source>
        <dbReference type="SAM" id="Phobius"/>
    </source>
</evidence>
<dbReference type="PATRIC" id="fig|1280952.3.peg.2158"/>
<comment type="subcellular location">
    <subcellularLocation>
        <location evidence="1">Membrane</location>
        <topology evidence="1">Multi-pass membrane protein</topology>
    </subcellularLocation>
</comment>
<name>A0A059FC03_9PROT</name>
<evidence type="ECO:0000313" key="7">
    <source>
        <dbReference type="EMBL" id="KCZ88066.1"/>
    </source>
</evidence>
<feature type="transmembrane region" description="Helical" evidence="6">
    <location>
        <begin position="12"/>
        <end position="35"/>
    </location>
</feature>
<comment type="similarity">
    <text evidence="2">Belongs to the TerC family.</text>
</comment>
<feature type="transmembrane region" description="Helical" evidence="6">
    <location>
        <begin position="173"/>
        <end position="197"/>
    </location>
</feature>
<gene>
    <name evidence="7" type="ORF">HJA_10805</name>
</gene>
<evidence type="ECO:0000256" key="5">
    <source>
        <dbReference type="ARBA" id="ARBA00023136"/>
    </source>
</evidence>
<dbReference type="PANTHER" id="PTHR30238:SF4">
    <property type="entry name" value="SLL1022 PROTEIN"/>
    <property type="match status" value="1"/>
</dbReference>
<dbReference type="PANTHER" id="PTHR30238">
    <property type="entry name" value="MEMBRANE BOUND PREDICTED REDOX MODULATOR"/>
    <property type="match status" value="1"/>
</dbReference>
<reference evidence="7 8" key="1">
    <citation type="journal article" date="2014" name="Antonie Van Leeuwenhoek">
        <title>Hyphomonas beringensis sp. nov. and Hyphomonas chukchiensis sp. nov., isolated from surface seawater of the Bering Sea and Chukchi Sea.</title>
        <authorList>
            <person name="Li C."/>
            <person name="Lai Q."/>
            <person name="Li G."/>
            <person name="Dong C."/>
            <person name="Wang J."/>
            <person name="Liao Y."/>
            <person name="Shao Z."/>
        </authorList>
    </citation>
    <scope>NUCLEOTIDE SEQUENCE [LARGE SCALE GENOMIC DNA]</scope>
    <source>
        <strain evidence="7 8">VP2</strain>
    </source>
</reference>
<evidence type="ECO:0000313" key="8">
    <source>
        <dbReference type="Proteomes" id="UP000024816"/>
    </source>
</evidence>
<keyword evidence="8" id="KW-1185">Reference proteome</keyword>
<dbReference type="eggNOG" id="COG0861">
    <property type="taxonomic scope" value="Bacteria"/>
</dbReference>
<dbReference type="AlphaFoldDB" id="A0A059FC03"/>
<keyword evidence="3 6" id="KW-0812">Transmembrane</keyword>
<dbReference type="Pfam" id="PF03741">
    <property type="entry name" value="TerC"/>
    <property type="match status" value="1"/>
</dbReference>
<dbReference type="OrthoDB" id="9805314at2"/>
<proteinExistence type="inferred from homology"/>